<organism evidence="2 3">
    <name type="scientific">Dreissena polymorpha</name>
    <name type="common">Zebra mussel</name>
    <name type="synonym">Mytilus polymorpha</name>
    <dbReference type="NCBI Taxonomy" id="45954"/>
    <lineage>
        <taxon>Eukaryota</taxon>
        <taxon>Metazoa</taxon>
        <taxon>Spiralia</taxon>
        <taxon>Lophotrochozoa</taxon>
        <taxon>Mollusca</taxon>
        <taxon>Bivalvia</taxon>
        <taxon>Autobranchia</taxon>
        <taxon>Heteroconchia</taxon>
        <taxon>Euheterodonta</taxon>
        <taxon>Imparidentia</taxon>
        <taxon>Neoheterodontei</taxon>
        <taxon>Myida</taxon>
        <taxon>Dreissenoidea</taxon>
        <taxon>Dreissenidae</taxon>
        <taxon>Dreissena</taxon>
    </lineage>
</organism>
<accession>A0A9D4R8M0</accession>
<gene>
    <name evidence="2" type="ORF">DPMN_100377</name>
</gene>
<evidence type="ECO:0000313" key="3">
    <source>
        <dbReference type="Proteomes" id="UP000828390"/>
    </source>
</evidence>
<sequence length="80" mass="9015">MLINKAIQAVMPEFTNRQISDKRKGLRQRVSASKKPKTANEAARQTTVSEANSPQNDANKLMRINFCLLLLLETTWSIGQ</sequence>
<comment type="caution">
    <text evidence="2">The sequence shown here is derived from an EMBL/GenBank/DDBJ whole genome shotgun (WGS) entry which is preliminary data.</text>
</comment>
<reference evidence="2" key="2">
    <citation type="submission" date="2020-11" db="EMBL/GenBank/DDBJ databases">
        <authorList>
            <person name="McCartney M.A."/>
            <person name="Auch B."/>
            <person name="Kono T."/>
            <person name="Mallez S."/>
            <person name="Becker A."/>
            <person name="Gohl D.M."/>
            <person name="Silverstein K.A.T."/>
            <person name="Koren S."/>
            <person name="Bechman K.B."/>
            <person name="Herman A."/>
            <person name="Abrahante J.E."/>
            <person name="Garbe J."/>
        </authorList>
    </citation>
    <scope>NUCLEOTIDE SEQUENCE</scope>
    <source>
        <strain evidence="2">Duluth1</strain>
        <tissue evidence="2">Whole animal</tissue>
    </source>
</reference>
<keyword evidence="3" id="KW-1185">Reference proteome</keyword>
<reference evidence="2" key="1">
    <citation type="journal article" date="2019" name="bioRxiv">
        <title>The Genome of the Zebra Mussel, Dreissena polymorpha: A Resource for Invasive Species Research.</title>
        <authorList>
            <person name="McCartney M.A."/>
            <person name="Auch B."/>
            <person name="Kono T."/>
            <person name="Mallez S."/>
            <person name="Zhang Y."/>
            <person name="Obille A."/>
            <person name="Becker A."/>
            <person name="Abrahante J.E."/>
            <person name="Garbe J."/>
            <person name="Badalamenti J.P."/>
            <person name="Herman A."/>
            <person name="Mangelson H."/>
            <person name="Liachko I."/>
            <person name="Sullivan S."/>
            <person name="Sone E.D."/>
            <person name="Koren S."/>
            <person name="Silverstein K.A.T."/>
            <person name="Beckman K.B."/>
            <person name="Gohl D.M."/>
        </authorList>
    </citation>
    <scope>NUCLEOTIDE SEQUENCE</scope>
    <source>
        <strain evidence="2">Duluth1</strain>
        <tissue evidence="2">Whole animal</tissue>
    </source>
</reference>
<protein>
    <submittedName>
        <fullName evidence="2">Uncharacterized protein</fullName>
    </submittedName>
</protein>
<dbReference type="EMBL" id="JAIWYP010000003">
    <property type="protein sequence ID" value="KAH3857762.1"/>
    <property type="molecule type" value="Genomic_DNA"/>
</dbReference>
<feature type="compositionally biased region" description="Basic residues" evidence="1">
    <location>
        <begin position="24"/>
        <end position="37"/>
    </location>
</feature>
<feature type="compositionally biased region" description="Polar residues" evidence="1">
    <location>
        <begin position="43"/>
        <end position="55"/>
    </location>
</feature>
<name>A0A9D4R8M0_DREPO</name>
<feature type="region of interest" description="Disordered" evidence="1">
    <location>
        <begin position="21"/>
        <end position="55"/>
    </location>
</feature>
<evidence type="ECO:0000313" key="2">
    <source>
        <dbReference type="EMBL" id="KAH3857762.1"/>
    </source>
</evidence>
<dbReference type="AlphaFoldDB" id="A0A9D4R8M0"/>
<proteinExistence type="predicted"/>
<dbReference type="Proteomes" id="UP000828390">
    <property type="component" value="Unassembled WGS sequence"/>
</dbReference>
<evidence type="ECO:0000256" key="1">
    <source>
        <dbReference type="SAM" id="MobiDB-lite"/>
    </source>
</evidence>